<keyword evidence="4" id="KW-1185">Reference proteome</keyword>
<proteinExistence type="predicted"/>
<dbReference type="EMBL" id="QPFP01000029">
    <property type="protein sequence ID" value="TEB28932.1"/>
    <property type="molecule type" value="Genomic_DNA"/>
</dbReference>
<keyword evidence="2" id="KW-0812">Transmembrane</keyword>
<feature type="region of interest" description="Disordered" evidence="1">
    <location>
        <begin position="1"/>
        <end position="88"/>
    </location>
</feature>
<dbReference type="AlphaFoldDB" id="A0A4Y7T5Q4"/>
<evidence type="ECO:0000256" key="2">
    <source>
        <dbReference type="SAM" id="Phobius"/>
    </source>
</evidence>
<keyword evidence="2" id="KW-1133">Transmembrane helix</keyword>
<reference evidence="3 4" key="1">
    <citation type="journal article" date="2019" name="Nat. Ecol. Evol.">
        <title>Megaphylogeny resolves global patterns of mushroom evolution.</title>
        <authorList>
            <person name="Varga T."/>
            <person name="Krizsan K."/>
            <person name="Foldi C."/>
            <person name="Dima B."/>
            <person name="Sanchez-Garcia M."/>
            <person name="Sanchez-Ramirez S."/>
            <person name="Szollosi G.J."/>
            <person name="Szarkandi J.G."/>
            <person name="Papp V."/>
            <person name="Albert L."/>
            <person name="Andreopoulos W."/>
            <person name="Angelini C."/>
            <person name="Antonin V."/>
            <person name="Barry K.W."/>
            <person name="Bougher N.L."/>
            <person name="Buchanan P."/>
            <person name="Buyck B."/>
            <person name="Bense V."/>
            <person name="Catcheside P."/>
            <person name="Chovatia M."/>
            <person name="Cooper J."/>
            <person name="Damon W."/>
            <person name="Desjardin D."/>
            <person name="Finy P."/>
            <person name="Geml J."/>
            <person name="Haridas S."/>
            <person name="Hughes K."/>
            <person name="Justo A."/>
            <person name="Karasinski D."/>
            <person name="Kautmanova I."/>
            <person name="Kiss B."/>
            <person name="Kocsube S."/>
            <person name="Kotiranta H."/>
            <person name="LaButti K.M."/>
            <person name="Lechner B.E."/>
            <person name="Liimatainen K."/>
            <person name="Lipzen A."/>
            <person name="Lukacs Z."/>
            <person name="Mihaltcheva S."/>
            <person name="Morgado L.N."/>
            <person name="Niskanen T."/>
            <person name="Noordeloos M.E."/>
            <person name="Ohm R.A."/>
            <person name="Ortiz-Santana B."/>
            <person name="Ovrebo C."/>
            <person name="Racz N."/>
            <person name="Riley R."/>
            <person name="Savchenko A."/>
            <person name="Shiryaev A."/>
            <person name="Soop K."/>
            <person name="Spirin V."/>
            <person name="Szebenyi C."/>
            <person name="Tomsovsky M."/>
            <person name="Tulloss R.E."/>
            <person name="Uehling J."/>
            <person name="Grigoriev I.V."/>
            <person name="Vagvolgyi C."/>
            <person name="Papp T."/>
            <person name="Martin F.M."/>
            <person name="Miettinen O."/>
            <person name="Hibbett D.S."/>
            <person name="Nagy L.G."/>
        </authorList>
    </citation>
    <scope>NUCLEOTIDE SEQUENCE [LARGE SCALE GENOMIC DNA]</scope>
    <source>
        <strain evidence="3 4">FP101781</strain>
    </source>
</reference>
<organism evidence="3 4">
    <name type="scientific">Coprinellus micaceus</name>
    <name type="common">Glistening ink-cap mushroom</name>
    <name type="synonym">Coprinus micaceus</name>
    <dbReference type="NCBI Taxonomy" id="71717"/>
    <lineage>
        <taxon>Eukaryota</taxon>
        <taxon>Fungi</taxon>
        <taxon>Dikarya</taxon>
        <taxon>Basidiomycota</taxon>
        <taxon>Agaricomycotina</taxon>
        <taxon>Agaricomycetes</taxon>
        <taxon>Agaricomycetidae</taxon>
        <taxon>Agaricales</taxon>
        <taxon>Agaricineae</taxon>
        <taxon>Psathyrellaceae</taxon>
        <taxon>Coprinellus</taxon>
    </lineage>
</organism>
<gene>
    <name evidence="3" type="ORF">FA13DRAFT_1711321</name>
</gene>
<accession>A0A4Y7T5Q4</accession>
<name>A0A4Y7T5Q4_COPMI</name>
<comment type="caution">
    <text evidence="3">The sequence shown here is derived from an EMBL/GenBank/DDBJ whole genome shotgun (WGS) entry which is preliminary data.</text>
</comment>
<dbReference type="Proteomes" id="UP000298030">
    <property type="component" value="Unassembled WGS sequence"/>
</dbReference>
<sequence>MTSTSTPASDAAGSATTPFDPYILPSGQANHEVRPPTYALSGESDPALGAAASFTAPPPAPQPSDTSGRVGGSATATRPPNITERADKACLGDDRSMYSVSSSAATTVAGAQTPTRRSYHYLIVLTQALLCVCGGGGGISGVGLLGILILWWKWRGNYMWITQKLFMFNFDLNFRRPHQQRQVGHAVVHDNGGCDRGHCGQWDRSMIYTFLIGSLSQEHEAVVGKHGIGKAGRGRVKYYQTLQPPTTALHRDQRSSSGSFLLPPPHALPPASVRPLLVFNCWLLGGRALKAYLTLSSFVFPPFNGGPYRPGQHDASFFLHSPPPEPSPASRVEGRVGEEGAWIKVEQAGLASSAPEGQCC</sequence>
<evidence type="ECO:0000256" key="1">
    <source>
        <dbReference type="SAM" id="MobiDB-lite"/>
    </source>
</evidence>
<evidence type="ECO:0000313" key="4">
    <source>
        <dbReference type="Proteomes" id="UP000298030"/>
    </source>
</evidence>
<feature type="transmembrane region" description="Helical" evidence="2">
    <location>
        <begin position="119"/>
        <end position="152"/>
    </location>
</feature>
<evidence type="ECO:0000313" key="3">
    <source>
        <dbReference type="EMBL" id="TEB28932.1"/>
    </source>
</evidence>
<keyword evidence="2" id="KW-0472">Membrane</keyword>
<protein>
    <submittedName>
        <fullName evidence="3">Uncharacterized protein</fullName>
    </submittedName>
</protein>